<keyword evidence="2" id="KW-1185">Reference proteome</keyword>
<dbReference type="Proteomes" id="UP001472677">
    <property type="component" value="Unassembled WGS sequence"/>
</dbReference>
<name>A0ABR2FEP5_9ROSI</name>
<gene>
    <name evidence="1" type="ORF">V6N12_069604</name>
</gene>
<dbReference type="EMBL" id="JBBPBM010000006">
    <property type="protein sequence ID" value="KAK8579276.1"/>
    <property type="molecule type" value="Genomic_DNA"/>
</dbReference>
<reference evidence="1 2" key="1">
    <citation type="journal article" date="2024" name="G3 (Bethesda)">
        <title>Genome assembly of Hibiscus sabdariffa L. provides insights into metabolisms of medicinal natural products.</title>
        <authorList>
            <person name="Kim T."/>
        </authorList>
    </citation>
    <scope>NUCLEOTIDE SEQUENCE [LARGE SCALE GENOMIC DNA]</scope>
    <source>
        <strain evidence="1">TK-2024</strain>
        <tissue evidence="1">Old leaves</tissue>
    </source>
</reference>
<sequence>MFNDLWDRLLESHSLHLPGAGNQAVENENEADPALGNQWLGIVKGIQMIVFSFIGLPQHRIVVLAHEVDRILLELYANGMRIPL</sequence>
<evidence type="ECO:0000313" key="2">
    <source>
        <dbReference type="Proteomes" id="UP001472677"/>
    </source>
</evidence>
<comment type="caution">
    <text evidence="1">The sequence shown here is derived from an EMBL/GenBank/DDBJ whole genome shotgun (WGS) entry which is preliminary data.</text>
</comment>
<accession>A0ABR2FEP5</accession>
<organism evidence="1 2">
    <name type="scientific">Hibiscus sabdariffa</name>
    <name type="common">roselle</name>
    <dbReference type="NCBI Taxonomy" id="183260"/>
    <lineage>
        <taxon>Eukaryota</taxon>
        <taxon>Viridiplantae</taxon>
        <taxon>Streptophyta</taxon>
        <taxon>Embryophyta</taxon>
        <taxon>Tracheophyta</taxon>
        <taxon>Spermatophyta</taxon>
        <taxon>Magnoliopsida</taxon>
        <taxon>eudicotyledons</taxon>
        <taxon>Gunneridae</taxon>
        <taxon>Pentapetalae</taxon>
        <taxon>rosids</taxon>
        <taxon>malvids</taxon>
        <taxon>Malvales</taxon>
        <taxon>Malvaceae</taxon>
        <taxon>Malvoideae</taxon>
        <taxon>Hibiscus</taxon>
    </lineage>
</organism>
<protein>
    <submittedName>
        <fullName evidence="1">Uncharacterized protein</fullName>
    </submittedName>
</protein>
<evidence type="ECO:0000313" key="1">
    <source>
        <dbReference type="EMBL" id="KAK8579276.1"/>
    </source>
</evidence>
<proteinExistence type="predicted"/>